<dbReference type="EMBL" id="CAJVPQ010012930">
    <property type="protein sequence ID" value="CAG8733703.1"/>
    <property type="molecule type" value="Genomic_DNA"/>
</dbReference>
<protein>
    <submittedName>
        <fullName evidence="1">81_t:CDS:1</fullName>
    </submittedName>
</protein>
<feature type="non-terminal residue" evidence="1">
    <location>
        <position position="128"/>
    </location>
</feature>
<reference evidence="1" key="1">
    <citation type="submission" date="2021-06" db="EMBL/GenBank/DDBJ databases">
        <authorList>
            <person name="Kallberg Y."/>
            <person name="Tangrot J."/>
            <person name="Rosling A."/>
        </authorList>
    </citation>
    <scope>NUCLEOTIDE SEQUENCE</scope>
    <source>
        <strain evidence="1">UK204</strain>
    </source>
</reference>
<evidence type="ECO:0000313" key="1">
    <source>
        <dbReference type="EMBL" id="CAG8733703.1"/>
    </source>
</evidence>
<dbReference type="OrthoDB" id="2423954at2759"/>
<gene>
    <name evidence="1" type="ORF">FCALED_LOCUS15152</name>
</gene>
<dbReference type="SUPFAM" id="SSF53098">
    <property type="entry name" value="Ribonuclease H-like"/>
    <property type="match status" value="1"/>
</dbReference>
<dbReference type="Proteomes" id="UP000789570">
    <property type="component" value="Unassembled WGS sequence"/>
</dbReference>
<sequence length="128" mass="14553">GPKRNTSHKAAICNYCGKNILGVSEQMVNHLCECEDAGRVLCLPCMAHQGNLLAKDIIEFAYFKPIIKQMLIIIGHFRIANLAIHKLRQLSDRPTFKMQYPTLTRWATFAVSASQVITMKDYLKVFIK</sequence>
<organism evidence="1 2">
    <name type="scientific">Funneliformis caledonium</name>
    <dbReference type="NCBI Taxonomy" id="1117310"/>
    <lineage>
        <taxon>Eukaryota</taxon>
        <taxon>Fungi</taxon>
        <taxon>Fungi incertae sedis</taxon>
        <taxon>Mucoromycota</taxon>
        <taxon>Glomeromycotina</taxon>
        <taxon>Glomeromycetes</taxon>
        <taxon>Glomerales</taxon>
        <taxon>Glomeraceae</taxon>
        <taxon>Funneliformis</taxon>
    </lineage>
</organism>
<evidence type="ECO:0000313" key="2">
    <source>
        <dbReference type="Proteomes" id="UP000789570"/>
    </source>
</evidence>
<name>A0A9N9NHI5_9GLOM</name>
<accession>A0A9N9NHI5</accession>
<keyword evidence="2" id="KW-1185">Reference proteome</keyword>
<comment type="caution">
    <text evidence="1">The sequence shown here is derived from an EMBL/GenBank/DDBJ whole genome shotgun (WGS) entry which is preliminary data.</text>
</comment>
<proteinExistence type="predicted"/>
<dbReference type="InterPro" id="IPR012337">
    <property type="entry name" value="RNaseH-like_sf"/>
</dbReference>
<dbReference type="AlphaFoldDB" id="A0A9N9NHI5"/>